<dbReference type="AlphaFoldDB" id="A0A6A6BWV7"/>
<protein>
    <submittedName>
        <fullName evidence="1">Uncharacterized protein</fullName>
    </submittedName>
</protein>
<keyword evidence="2" id="KW-1185">Reference proteome</keyword>
<organism evidence="1 2">
    <name type="scientific">Aplosporella prunicola CBS 121167</name>
    <dbReference type="NCBI Taxonomy" id="1176127"/>
    <lineage>
        <taxon>Eukaryota</taxon>
        <taxon>Fungi</taxon>
        <taxon>Dikarya</taxon>
        <taxon>Ascomycota</taxon>
        <taxon>Pezizomycotina</taxon>
        <taxon>Dothideomycetes</taxon>
        <taxon>Dothideomycetes incertae sedis</taxon>
        <taxon>Botryosphaeriales</taxon>
        <taxon>Aplosporellaceae</taxon>
        <taxon>Aplosporella</taxon>
    </lineage>
</organism>
<dbReference type="GeneID" id="54297041"/>
<proteinExistence type="predicted"/>
<reference evidence="1" key="1">
    <citation type="journal article" date="2020" name="Stud. Mycol.">
        <title>101 Dothideomycetes genomes: a test case for predicting lifestyles and emergence of pathogens.</title>
        <authorList>
            <person name="Haridas S."/>
            <person name="Albert R."/>
            <person name="Binder M."/>
            <person name="Bloem J."/>
            <person name="Labutti K."/>
            <person name="Salamov A."/>
            <person name="Andreopoulos B."/>
            <person name="Baker S."/>
            <person name="Barry K."/>
            <person name="Bills G."/>
            <person name="Bluhm B."/>
            <person name="Cannon C."/>
            <person name="Castanera R."/>
            <person name="Culley D."/>
            <person name="Daum C."/>
            <person name="Ezra D."/>
            <person name="Gonzalez J."/>
            <person name="Henrissat B."/>
            <person name="Kuo A."/>
            <person name="Liang C."/>
            <person name="Lipzen A."/>
            <person name="Lutzoni F."/>
            <person name="Magnuson J."/>
            <person name="Mondo S."/>
            <person name="Nolan M."/>
            <person name="Ohm R."/>
            <person name="Pangilinan J."/>
            <person name="Park H.-J."/>
            <person name="Ramirez L."/>
            <person name="Alfaro M."/>
            <person name="Sun H."/>
            <person name="Tritt A."/>
            <person name="Yoshinaga Y."/>
            <person name="Zwiers L.-H."/>
            <person name="Turgeon B."/>
            <person name="Goodwin S."/>
            <person name="Spatafora J."/>
            <person name="Crous P."/>
            <person name="Grigoriev I."/>
        </authorList>
    </citation>
    <scope>NUCLEOTIDE SEQUENCE</scope>
    <source>
        <strain evidence="1">CBS 121167</strain>
    </source>
</reference>
<gene>
    <name evidence="1" type="ORF">K452DRAFT_282180</name>
</gene>
<dbReference type="RefSeq" id="XP_033402909.1">
    <property type="nucleotide sequence ID" value="XM_033539545.1"/>
</dbReference>
<dbReference type="OrthoDB" id="3913028at2759"/>
<sequence>MTLVCVTLIDAEKRKQTRGCSQQFQILQRQTAHSTIIIKENDRRVSEIINTCQEKEGLSDDVAVLRW</sequence>
<accession>A0A6A6BWV7</accession>
<evidence type="ECO:0000313" key="1">
    <source>
        <dbReference type="EMBL" id="KAF2147201.1"/>
    </source>
</evidence>
<dbReference type="Proteomes" id="UP000799438">
    <property type="component" value="Unassembled WGS sequence"/>
</dbReference>
<dbReference type="EMBL" id="ML995474">
    <property type="protein sequence ID" value="KAF2147201.1"/>
    <property type="molecule type" value="Genomic_DNA"/>
</dbReference>
<name>A0A6A6BWV7_9PEZI</name>
<evidence type="ECO:0000313" key="2">
    <source>
        <dbReference type="Proteomes" id="UP000799438"/>
    </source>
</evidence>